<dbReference type="PANTHER" id="PTHR31569:SF4">
    <property type="entry name" value="SWIM-TYPE DOMAIN-CONTAINING PROTEIN"/>
    <property type="match status" value="1"/>
</dbReference>
<dbReference type="PROSITE" id="PS50966">
    <property type="entry name" value="ZF_SWIM"/>
    <property type="match status" value="1"/>
</dbReference>
<evidence type="ECO:0000256" key="1">
    <source>
        <dbReference type="PROSITE-ProRule" id="PRU00325"/>
    </source>
</evidence>
<keyword evidence="1" id="KW-0862">Zinc</keyword>
<dbReference type="GO" id="GO:0008270">
    <property type="term" value="F:zinc ion binding"/>
    <property type="evidence" value="ECO:0007669"/>
    <property type="project" value="UniProtKB-KW"/>
</dbReference>
<comment type="caution">
    <text evidence="3">The sequence shown here is derived from an EMBL/GenBank/DDBJ whole genome shotgun (WGS) entry which is preliminary data.</text>
</comment>
<dbReference type="Pfam" id="PF04434">
    <property type="entry name" value="SWIM"/>
    <property type="match status" value="1"/>
</dbReference>
<evidence type="ECO:0000259" key="2">
    <source>
        <dbReference type="PROSITE" id="PS50966"/>
    </source>
</evidence>
<keyword evidence="1" id="KW-0863">Zinc-finger</keyword>
<evidence type="ECO:0000313" key="4">
    <source>
        <dbReference type="Proteomes" id="UP001146120"/>
    </source>
</evidence>
<dbReference type="AlphaFoldDB" id="A0AAV2YZ10"/>
<organism evidence="3 4">
    <name type="scientific">Lagenidium giganteum</name>
    <dbReference type="NCBI Taxonomy" id="4803"/>
    <lineage>
        <taxon>Eukaryota</taxon>
        <taxon>Sar</taxon>
        <taxon>Stramenopiles</taxon>
        <taxon>Oomycota</taxon>
        <taxon>Peronosporomycetes</taxon>
        <taxon>Pythiales</taxon>
        <taxon>Pythiaceae</taxon>
    </lineage>
</organism>
<reference evidence="3" key="2">
    <citation type="journal article" date="2023" name="Microbiol Resour">
        <title>Decontamination and Annotation of the Draft Genome Sequence of the Oomycete Lagenidium giganteum ARSEF 373.</title>
        <authorList>
            <person name="Morgan W.R."/>
            <person name="Tartar A."/>
        </authorList>
    </citation>
    <scope>NUCLEOTIDE SEQUENCE</scope>
    <source>
        <strain evidence="3">ARSEF 373</strain>
    </source>
</reference>
<protein>
    <recommendedName>
        <fullName evidence="2">SWIM-type domain-containing protein</fullName>
    </recommendedName>
</protein>
<dbReference type="InterPro" id="IPR052579">
    <property type="entry name" value="Zinc_finger_SWIM"/>
</dbReference>
<reference evidence="3" key="1">
    <citation type="submission" date="2022-11" db="EMBL/GenBank/DDBJ databases">
        <authorList>
            <person name="Morgan W.R."/>
            <person name="Tartar A."/>
        </authorList>
    </citation>
    <scope>NUCLEOTIDE SEQUENCE</scope>
    <source>
        <strain evidence="3">ARSEF 373</strain>
    </source>
</reference>
<keyword evidence="1" id="KW-0479">Metal-binding</keyword>
<feature type="non-terminal residue" evidence="3">
    <location>
        <position position="197"/>
    </location>
</feature>
<dbReference type="EMBL" id="DAKRPA010000104">
    <property type="protein sequence ID" value="DAZ98539.1"/>
    <property type="molecule type" value="Genomic_DNA"/>
</dbReference>
<dbReference type="PANTHER" id="PTHR31569">
    <property type="entry name" value="SWIM-TYPE DOMAIN-CONTAINING PROTEIN"/>
    <property type="match status" value="1"/>
</dbReference>
<evidence type="ECO:0000313" key="3">
    <source>
        <dbReference type="EMBL" id="DAZ98539.1"/>
    </source>
</evidence>
<dbReference type="Proteomes" id="UP001146120">
    <property type="component" value="Unassembled WGS sequence"/>
</dbReference>
<proteinExistence type="predicted"/>
<name>A0AAV2YZ10_9STRA</name>
<keyword evidence="4" id="KW-1185">Reference proteome</keyword>
<accession>A0AAV2YZ10</accession>
<feature type="domain" description="SWIM-type" evidence="2">
    <location>
        <begin position="166"/>
        <end position="192"/>
    </location>
</feature>
<gene>
    <name evidence="3" type="ORF">N0F65_007038</name>
</gene>
<sequence length="197" mass="23533">MVYATSKEDYVRKRNTFKNTCKRLKYDRFFEYFMKNWDSSPYSWAKHTRQYLPHLMVDTNNALESFFGKLKDETTSHRDMRALLVALIMHARREENEYVHLRGKRGMRRNTTFDDEMNYVQQWTTHYVGDRIAEQYQQASELYTSFEFEPDVDPAFVIVKFKSETFKVGVQSPSCTCPFASAMKLPCKHVIAYRKHL</sequence>
<dbReference type="InterPro" id="IPR007527">
    <property type="entry name" value="Znf_SWIM"/>
</dbReference>